<dbReference type="OrthoDB" id="4416590at2759"/>
<keyword evidence="3" id="KW-1185">Reference proteome</keyword>
<keyword evidence="1" id="KW-0732">Signal</keyword>
<name>A0A1V6PGX6_PENDC</name>
<dbReference type="AlphaFoldDB" id="A0A1V6PGX6"/>
<dbReference type="OMA" id="TDCNLIW"/>
<feature type="signal peptide" evidence="1">
    <location>
        <begin position="1"/>
        <end position="19"/>
    </location>
</feature>
<evidence type="ECO:0000256" key="1">
    <source>
        <dbReference type="SAM" id="SignalP"/>
    </source>
</evidence>
<proteinExistence type="predicted"/>
<dbReference type="EMBL" id="MDYL01000004">
    <property type="protein sequence ID" value="OQD76320.1"/>
    <property type="molecule type" value="Genomic_DNA"/>
</dbReference>
<evidence type="ECO:0000313" key="3">
    <source>
        <dbReference type="Proteomes" id="UP000191522"/>
    </source>
</evidence>
<reference evidence="3" key="1">
    <citation type="journal article" date="2017" name="Nat. Microbiol.">
        <title>Global analysis of biosynthetic gene clusters reveals vast potential of secondary metabolite production in Penicillium species.</title>
        <authorList>
            <person name="Nielsen J.C."/>
            <person name="Grijseels S."/>
            <person name="Prigent S."/>
            <person name="Ji B."/>
            <person name="Dainat J."/>
            <person name="Nielsen K.F."/>
            <person name="Frisvad J.C."/>
            <person name="Workman M."/>
            <person name="Nielsen J."/>
        </authorList>
    </citation>
    <scope>NUCLEOTIDE SEQUENCE [LARGE SCALE GENOMIC DNA]</scope>
    <source>
        <strain evidence="3">IBT 11843</strain>
    </source>
</reference>
<feature type="chain" id="PRO_5012528664" description="AA1-like domain-containing protein" evidence="1">
    <location>
        <begin position="20"/>
        <end position="154"/>
    </location>
</feature>
<gene>
    <name evidence="2" type="ORF">PENDEC_c004G05615</name>
</gene>
<sequence>MKFTTISIILSATASSAIAAPINASNSIEISALSAQAAPTSPGASMHFTVTDPNYPDDTPTDCNLIWTYGQLPKENARCNNGEYYIKFPQGPPDFNRFTLELERVSGSIPEDGQVLLSSNANGEAPGTKWICVNNPDSHIEISCSYDGVLEMQV</sequence>
<accession>A0A1V6PGX6</accession>
<evidence type="ECO:0000313" key="2">
    <source>
        <dbReference type="EMBL" id="OQD76320.1"/>
    </source>
</evidence>
<organism evidence="2 3">
    <name type="scientific">Penicillium decumbens</name>
    <dbReference type="NCBI Taxonomy" id="69771"/>
    <lineage>
        <taxon>Eukaryota</taxon>
        <taxon>Fungi</taxon>
        <taxon>Dikarya</taxon>
        <taxon>Ascomycota</taxon>
        <taxon>Pezizomycotina</taxon>
        <taxon>Eurotiomycetes</taxon>
        <taxon>Eurotiomycetidae</taxon>
        <taxon>Eurotiales</taxon>
        <taxon>Aspergillaceae</taxon>
        <taxon>Penicillium</taxon>
    </lineage>
</organism>
<protein>
    <recommendedName>
        <fullName evidence="4">AA1-like domain-containing protein</fullName>
    </recommendedName>
</protein>
<evidence type="ECO:0008006" key="4">
    <source>
        <dbReference type="Google" id="ProtNLM"/>
    </source>
</evidence>
<dbReference type="Proteomes" id="UP000191522">
    <property type="component" value="Unassembled WGS sequence"/>
</dbReference>
<comment type="caution">
    <text evidence="2">The sequence shown here is derived from an EMBL/GenBank/DDBJ whole genome shotgun (WGS) entry which is preliminary data.</text>
</comment>